<dbReference type="AlphaFoldDB" id="A0A644TJF0"/>
<dbReference type="InterPro" id="IPR002508">
    <property type="entry name" value="MurNAc-LAA_cat"/>
</dbReference>
<dbReference type="InterPro" id="IPR050695">
    <property type="entry name" value="N-acetylmuramoyl_amidase_3"/>
</dbReference>
<dbReference type="GO" id="GO:0008745">
    <property type="term" value="F:N-acetylmuramoyl-L-alanine amidase activity"/>
    <property type="evidence" value="ECO:0007669"/>
    <property type="project" value="InterPro"/>
</dbReference>
<dbReference type="GO" id="GO:0009253">
    <property type="term" value="P:peptidoglycan catabolic process"/>
    <property type="evidence" value="ECO:0007669"/>
    <property type="project" value="InterPro"/>
</dbReference>
<dbReference type="Pfam" id="PF01520">
    <property type="entry name" value="Amidase_3"/>
    <property type="match status" value="1"/>
</dbReference>
<dbReference type="SMART" id="SM00646">
    <property type="entry name" value="Ami_3"/>
    <property type="match status" value="1"/>
</dbReference>
<dbReference type="CDD" id="cd02696">
    <property type="entry name" value="MurNAc-LAA"/>
    <property type="match status" value="1"/>
</dbReference>
<evidence type="ECO:0000313" key="3">
    <source>
        <dbReference type="EMBL" id="MPL66547.1"/>
    </source>
</evidence>
<protein>
    <recommendedName>
        <fullName evidence="2">MurNAc-LAA domain-containing protein</fullName>
    </recommendedName>
</protein>
<dbReference type="Gene3D" id="3.40.630.40">
    <property type="entry name" value="Zn-dependent exopeptidases"/>
    <property type="match status" value="1"/>
</dbReference>
<comment type="caution">
    <text evidence="3">The sequence shown here is derived from an EMBL/GenBank/DDBJ whole genome shotgun (WGS) entry which is preliminary data.</text>
</comment>
<dbReference type="SUPFAM" id="SSF53187">
    <property type="entry name" value="Zn-dependent exopeptidases"/>
    <property type="match status" value="1"/>
</dbReference>
<sequence>MRTKALRVVLLLTLLLSWSVRASASEALSLAEFGKKHQVLVSFDPLTACGQLEQRGVFVSFAAGKPYMILDWRTLRKVEAPYWDQGALMLPAGFVDEAGKYFSERNAPKKEAYSVATILIDPGHGGKDSGAIAIVDGAQLMEKTLTLEVSRRVADLLRSRYPERKIITTRDDDSFPSLEDRVAMANSAGLGMKETVIYVSIHANASFNKNAKGYEVWYLNPEYRRTVVDAETVKEKGSDIAPILNAMLEEEFTTESIILARKVYDRLGLSIGASSPGRGIRAEEWFVVRNAKMPSILIEMGFITHPEEGRLLATSSYLRKIGDAIYNGIVDFIEHFEN</sequence>
<name>A0A644TJF0_9ZZZZ</name>
<reference evidence="3" key="1">
    <citation type="submission" date="2019-08" db="EMBL/GenBank/DDBJ databases">
        <authorList>
            <person name="Kucharzyk K."/>
            <person name="Murdoch R.W."/>
            <person name="Higgins S."/>
            <person name="Loffler F."/>
        </authorList>
    </citation>
    <scope>NUCLEOTIDE SEQUENCE</scope>
</reference>
<dbReference type="EMBL" id="VSSQ01000032">
    <property type="protein sequence ID" value="MPL66547.1"/>
    <property type="molecule type" value="Genomic_DNA"/>
</dbReference>
<gene>
    <name evidence="3" type="ORF">SDC9_12231</name>
</gene>
<keyword evidence="1" id="KW-0378">Hydrolase</keyword>
<dbReference type="PANTHER" id="PTHR30404">
    <property type="entry name" value="N-ACETYLMURAMOYL-L-ALANINE AMIDASE"/>
    <property type="match status" value="1"/>
</dbReference>
<proteinExistence type="predicted"/>
<dbReference type="PANTHER" id="PTHR30404:SF0">
    <property type="entry name" value="N-ACETYLMURAMOYL-L-ALANINE AMIDASE AMIC"/>
    <property type="match status" value="1"/>
</dbReference>
<dbReference type="GO" id="GO:0030288">
    <property type="term" value="C:outer membrane-bounded periplasmic space"/>
    <property type="evidence" value="ECO:0007669"/>
    <property type="project" value="TreeGrafter"/>
</dbReference>
<accession>A0A644TJF0</accession>
<evidence type="ECO:0000259" key="2">
    <source>
        <dbReference type="SMART" id="SM00646"/>
    </source>
</evidence>
<evidence type="ECO:0000256" key="1">
    <source>
        <dbReference type="ARBA" id="ARBA00022801"/>
    </source>
</evidence>
<feature type="domain" description="MurNAc-LAA" evidence="2">
    <location>
        <begin position="182"/>
        <end position="330"/>
    </location>
</feature>
<organism evidence="3">
    <name type="scientific">bioreactor metagenome</name>
    <dbReference type="NCBI Taxonomy" id="1076179"/>
    <lineage>
        <taxon>unclassified sequences</taxon>
        <taxon>metagenomes</taxon>
        <taxon>ecological metagenomes</taxon>
    </lineage>
</organism>